<evidence type="ECO:0000256" key="5">
    <source>
        <dbReference type="ARBA" id="ARBA00022600"/>
    </source>
</evidence>
<dbReference type="GO" id="GO:0004553">
    <property type="term" value="F:hydrolase activity, hydrolyzing O-glycosyl compounds"/>
    <property type="evidence" value="ECO:0007669"/>
    <property type="project" value="InterPro"/>
</dbReference>
<evidence type="ECO:0000256" key="4">
    <source>
        <dbReference type="ARBA" id="ARBA00009000"/>
    </source>
</evidence>
<dbReference type="GO" id="GO:0003844">
    <property type="term" value="F:1,4-alpha-glucan branching enzyme activity"/>
    <property type="evidence" value="ECO:0007669"/>
    <property type="project" value="UniProtKB-UniRule"/>
</dbReference>
<dbReference type="InterPro" id="IPR013783">
    <property type="entry name" value="Ig-like_fold"/>
</dbReference>
<dbReference type="SUPFAM" id="SSF51011">
    <property type="entry name" value="Glycosyl hydrolase domain"/>
    <property type="match status" value="1"/>
</dbReference>
<evidence type="ECO:0000256" key="2">
    <source>
        <dbReference type="ARBA" id="ARBA00002953"/>
    </source>
</evidence>
<dbReference type="EC" id="2.4.1.18" evidence="10"/>
<sequence length="749" mass="81568">MIRLSAPDADTAGGAAPGGTPPHGQAPGLPQPEVLALLAGTHDNPFGVLGPHQRDGQGVLRVLAPGASAVCAVLADGTSIGLAQQADGLYAARIDALHPGDPRAYQLRVTHDGQDQLLHDPYAFGPSIADSDLQLLSGGSWLHLADALGAHPMSLSDVAGVRFSVWAPNARRVAVVGDFNGWDARRHGMRRRHQAGVWEIFIPGVPAGARYKYAIIGANGAQHMKADPLARATEEAPATASVVPDARAFHWTDEDWMRGRAARQAPDAPMSIYELHVGSWVDEPGPASLWTRLAAKLPGYARAMGFTHVELLPVAEHPFGGSWGYQPLGLFAPSARYGTPAEFAMFVDRCHEAGLGVILDWVPAHFPNDAHGLVQFDGTALYEHADPREGYHPDWHTMVYNYGRNEVKAFLVASALEWLRHYHVDGLRVDAVASMLYRDYSRKAGEWVPNQYGGRENLEAVAFLRDLNLAVARECPGAMTIAEESTAWPGVTAPVAEGGLGFDYKWNMGWMHDTLRFMSHDPIHRSHHHNDMTFGLIYAYSERFILPLSHDEVVHGKGSLLRKMPGDDAARLANLRAYYGFMWAHPGKKLLFMGGELGQDTEWNHDGFVAWHLLDRPGHRGLQRAVADLNLLYRDLPELHARDADPGGFAWMVGDDNANSVLAFVRTDGRRHLLAVSNFTPVARHGYRVGVPQAGVWAERFNSDAEPYGGGGMGNGGRVRTDGVPAHGQAQSLSLTLPPMSTLLLRHEG</sequence>
<dbReference type="NCBIfam" id="NF008967">
    <property type="entry name" value="PRK12313.1"/>
    <property type="match status" value="1"/>
</dbReference>
<dbReference type="NCBIfam" id="TIGR01515">
    <property type="entry name" value="branching_enzym"/>
    <property type="match status" value="1"/>
</dbReference>
<evidence type="ECO:0000313" key="15">
    <source>
        <dbReference type="Proteomes" id="UP000077037"/>
    </source>
</evidence>
<dbReference type="GO" id="GO:0043169">
    <property type="term" value="F:cation binding"/>
    <property type="evidence" value="ECO:0007669"/>
    <property type="project" value="InterPro"/>
</dbReference>
<dbReference type="PIRSF" id="PIRSF000463">
    <property type="entry name" value="GlgB"/>
    <property type="match status" value="1"/>
</dbReference>
<keyword evidence="5 10" id="KW-0321">Glycogen metabolism</keyword>
<dbReference type="InterPro" id="IPR014756">
    <property type="entry name" value="Ig_E-set"/>
</dbReference>
<evidence type="ECO:0000256" key="12">
    <source>
        <dbReference type="SAM" id="MobiDB-lite"/>
    </source>
</evidence>
<comment type="catalytic activity">
    <reaction evidence="1 10">
        <text>Transfers a segment of a (1-&gt;4)-alpha-D-glucan chain to a primary hydroxy group in a similar glucan chain.</text>
        <dbReference type="EC" id="2.4.1.18"/>
    </reaction>
</comment>
<dbReference type="FunFam" id="3.20.20.80:FF:000003">
    <property type="entry name" value="1,4-alpha-glucan branching enzyme GlgB"/>
    <property type="match status" value="1"/>
</dbReference>
<evidence type="ECO:0000256" key="9">
    <source>
        <dbReference type="ARBA" id="ARBA00023277"/>
    </source>
</evidence>
<dbReference type="InterPro" id="IPR017853">
    <property type="entry name" value="GH"/>
</dbReference>
<dbReference type="OrthoDB" id="9800174at2"/>
<keyword evidence="8 10" id="KW-0320">Glycogen biosynthesis</keyword>
<dbReference type="InterPro" id="IPR004193">
    <property type="entry name" value="Glyco_hydro_13_N"/>
</dbReference>
<keyword evidence="7 10" id="KW-0808">Transferase</keyword>
<dbReference type="InterPro" id="IPR054169">
    <property type="entry name" value="GlgB_N"/>
</dbReference>
<evidence type="ECO:0000256" key="3">
    <source>
        <dbReference type="ARBA" id="ARBA00004964"/>
    </source>
</evidence>
<dbReference type="Pfam" id="PF02806">
    <property type="entry name" value="Alpha-amylase_C"/>
    <property type="match status" value="1"/>
</dbReference>
<dbReference type="CDD" id="cd11322">
    <property type="entry name" value="AmyAc_Glg_BE"/>
    <property type="match status" value="1"/>
</dbReference>
<comment type="similarity">
    <text evidence="4 10">Belongs to the glycosyl hydrolase 13 family. GlgB subfamily.</text>
</comment>
<dbReference type="Gene3D" id="2.60.40.10">
    <property type="entry name" value="Immunoglobulins"/>
    <property type="match status" value="2"/>
</dbReference>
<dbReference type="HAMAP" id="MF_00685">
    <property type="entry name" value="GlgB"/>
    <property type="match status" value="1"/>
</dbReference>
<dbReference type="InterPro" id="IPR006407">
    <property type="entry name" value="GlgB"/>
</dbReference>
<evidence type="ECO:0000256" key="8">
    <source>
        <dbReference type="ARBA" id="ARBA00023056"/>
    </source>
</evidence>
<reference evidence="14 15" key="1">
    <citation type="submission" date="2016-03" db="EMBL/GenBank/DDBJ databases">
        <authorList>
            <consortium name="Pathogen Informatics"/>
        </authorList>
    </citation>
    <scope>NUCLEOTIDE SEQUENCE [LARGE SCALE GENOMIC DNA]</scope>
    <source>
        <strain evidence="14 15">NCTC13364</strain>
    </source>
</reference>
<dbReference type="Proteomes" id="UP000077037">
    <property type="component" value="Unassembled WGS sequence"/>
</dbReference>
<evidence type="ECO:0000256" key="6">
    <source>
        <dbReference type="ARBA" id="ARBA00022676"/>
    </source>
</evidence>
<dbReference type="PANTHER" id="PTHR43651">
    <property type="entry name" value="1,4-ALPHA-GLUCAN-BRANCHING ENZYME"/>
    <property type="match status" value="1"/>
</dbReference>
<evidence type="ECO:0000313" key="14">
    <source>
        <dbReference type="EMBL" id="SAI06829.1"/>
    </source>
</evidence>
<feature type="active site" description="Nucleophile" evidence="10 11">
    <location>
        <position position="430"/>
    </location>
</feature>
<dbReference type="EMBL" id="FKBS01000012">
    <property type="protein sequence ID" value="SAI06829.1"/>
    <property type="molecule type" value="Genomic_DNA"/>
</dbReference>
<evidence type="ECO:0000256" key="1">
    <source>
        <dbReference type="ARBA" id="ARBA00000826"/>
    </source>
</evidence>
<dbReference type="AlphaFoldDB" id="A0A157ME37"/>
<dbReference type="InterPro" id="IPR037439">
    <property type="entry name" value="Branching_enzy"/>
</dbReference>
<comment type="pathway">
    <text evidence="3 10">Glycan biosynthesis; glycogen biosynthesis.</text>
</comment>
<dbReference type="FunFam" id="2.60.40.10:FF:000169">
    <property type="entry name" value="1,4-alpha-glucan branching enzyme GlgB"/>
    <property type="match status" value="1"/>
</dbReference>
<dbReference type="UniPathway" id="UPA00164"/>
<comment type="function">
    <text evidence="2 10">Catalyzes the formation of the alpha-1,6-glucosidic linkages in glycogen by scission of a 1,4-alpha-linked oligosaccharide from growing alpha-1,4-glucan chains and the subsequent attachment of the oligosaccharide to the alpha-1,6 position.</text>
</comment>
<evidence type="ECO:0000256" key="7">
    <source>
        <dbReference type="ARBA" id="ARBA00022679"/>
    </source>
</evidence>
<dbReference type="CDD" id="cd02855">
    <property type="entry name" value="E_set_GBE_prok_N"/>
    <property type="match status" value="1"/>
</dbReference>
<evidence type="ECO:0000256" key="11">
    <source>
        <dbReference type="PIRSR" id="PIRSR000463-1"/>
    </source>
</evidence>
<keyword evidence="6 10" id="KW-0328">Glycosyltransferase</keyword>
<dbReference type="NCBIfam" id="NF003811">
    <property type="entry name" value="PRK05402.1"/>
    <property type="match status" value="1"/>
</dbReference>
<dbReference type="InterPro" id="IPR006047">
    <property type="entry name" value="GH13_cat_dom"/>
</dbReference>
<feature type="domain" description="Glycosyl hydrolase family 13 catalytic" evidence="13">
    <location>
        <begin position="274"/>
        <end position="640"/>
    </location>
</feature>
<gene>
    <name evidence="10 14" type="primary">glgB</name>
    <name evidence="14" type="ORF">SAMEA1982600_01178</name>
</gene>
<dbReference type="InterPro" id="IPR044143">
    <property type="entry name" value="GlgB_N_E_set_prok"/>
</dbReference>
<feature type="compositionally biased region" description="Low complexity" evidence="12">
    <location>
        <begin position="1"/>
        <end position="14"/>
    </location>
</feature>
<dbReference type="Gene3D" id="2.60.40.1180">
    <property type="entry name" value="Golgi alpha-mannosidase II"/>
    <property type="match status" value="1"/>
</dbReference>
<dbReference type="SUPFAM" id="SSF81296">
    <property type="entry name" value="E set domains"/>
    <property type="match status" value="1"/>
</dbReference>
<evidence type="ECO:0000259" key="13">
    <source>
        <dbReference type="SMART" id="SM00642"/>
    </source>
</evidence>
<dbReference type="Pfam" id="PF22019">
    <property type="entry name" value="GlgB_N"/>
    <property type="match status" value="1"/>
</dbReference>
<evidence type="ECO:0000256" key="10">
    <source>
        <dbReference type="HAMAP-Rule" id="MF_00685"/>
    </source>
</evidence>
<protein>
    <recommendedName>
        <fullName evidence="10">1,4-alpha-glucan branching enzyme GlgB</fullName>
        <ecNumber evidence="10">2.4.1.18</ecNumber>
    </recommendedName>
    <alternativeName>
        <fullName evidence="10">1,4-alpha-D-glucan:1,4-alpha-D-glucan 6-glucosyl-transferase</fullName>
    </alternativeName>
    <alternativeName>
        <fullName evidence="10">Alpha-(1-&gt;4)-glucan branching enzyme</fullName>
    </alternativeName>
    <alternativeName>
        <fullName evidence="10">Glycogen branching enzyme</fullName>
        <shortName evidence="10">BE</shortName>
    </alternativeName>
</protein>
<feature type="region of interest" description="Disordered" evidence="12">
    <location>
        <begin position="1"/>
        <end position="30"/>
    </location>
</feature>
<dbReference type="RefSeq" id="WP_082887115.1">
    <property type="nucleotide sequence ID" value="NZ_FKBS01000012.1"/>
</dbReference>
<feature type="active site" description="Proton donor" evidence="10 11">
    <location>
        <position position="483"/>
    </location>
</feature>
<dbReference type="InterPro" id="IPR013780">
    <property type="entry name" value="Glyco_hydro_b"/>
</dbReference>
<accession>A0A157ME37</accession>
<dbReference type="SMART" id="SM00642">
    <property type="entry name" value="Aamy"/>
    <property type="match status" value="1"/>
</dbReference>
<dbReference type="PANTHER" id="PTHR43651:SF3">
    <property type="entry name" value="1,4-ALPHA-GLUCAN-BRANCHING ENZYME"/>
    <property type="match status" value="1"/>
</dbReference>
<dbReference type="GO" id="GO:0005829">
    <property type="term" value="C:cytosol"/>
    <property type="evidence" value="ECO:0007669"/>
    <property type="project" value="TreeGrafter"/>
</dbReference>
<dbReference type="InterPro" id="IPR006048">
    <property type="entry name" value="A-amylase/branching_C"/>
</dbReference>
<proteinExistence type="inferred from homology"/>
<dbReference type="Gene3D" id="3.20.20.80">
    <property type="entry name" value="Glycosidases"/>
    <property type="match status" value="1"/>
</dbReference>
<organism evidence="14 15">
    <name type="scientific">Bordetella ansorpii</name>
    <dbReference type="NCBI Taxonomy" id="288768"/>
    <lineage>
        <taxon>Bacteria</taxon>
        <taxon>Pseudomonadati</taxon>
        <taxon>Pseudomonadota</taxon>
        <taxon>Betaproteobacteria</taxon>
        <taxon>Burkholderiales</taxon>
        <taxon>Alcaligenaceae</taxon>
        <taxon>Bordetella</taxon>
    </lineage>
</organism>
<dbReference type="GO" id="GO:0005978">
    <property type="term" value="P:glycogen biosynthetic process"/>
    <property type="evidence" value="ECO:0007669"/>
    <property type="project" value="UniProtKB-UniRule"/>
</dbReference>
<name>A0A157ME37_9BORD</name>
<dbReference type="SUPFAM" id="SSF51445">
    <property type="entry name" value="(Trans)glycosidases"/>
    <property type="match status" value="1"/>
</dbReference>
<keyword evidence="9 10" id="KW-0119">Carbohydrate metabolism</keyword>
<dbReference type="Pfam" id="PF02922">
    <property type="entry name" value="CBM_48"/>
    <property type="match status" value="1"/>
</dbReference>
<comment type="subunit">
    <text evidence="10">Monomer.</text>
</comment>
<dbReference type="FunFam" id="2.60.40.1180:FF:000002">
    <property type="entry name" value="1,4-alpha-glucan branching enzyme GlgB"/>
    <property type="match status" value="1"/>
</dbReference>